<protein>
    <submittedName>
        <fullName evidence="1">Uncharacterized protein</fullName>
    </submittedName>
</protein>
<accession>A0ACC0V889</accession>
<reference evidence="1" key="1">
    <citation type="submission" date="2022-10" db="EMBL/GenBank/DDBJ databases">
        <title>Complete Genome of Trichothecium roseum strain YXFP-22015, a Plant Pathogen Isolated from Citrus.</title>
        <authorList>
            <person name="Wang Y."/>
            <person name="Zhu L."/>
        </authorList>
    </citation>
    <scope>NUCLEOTIDE SEQUENCE</scope>
    <source>
        <strain evidence="1">YXFP-22015</strain>
    </source>
</reference>
<gene>
    <name evidence="1" type="ORF">N3K66_003799</name>
</gene>
<proteinExistence type="predicted"/>
<evidence type="ECO:0000313" key="2">
    <source>
        <dbReference type="Proteomes" id="UP001163324"/>
    </source>
</evidence>
<comment type="caution">
    <text evidence="1">The sequence shown here is derived from an EMBL/GenBank/DDBJ whole genome shotgun (WGS) entry which is preliminary data.</text>
</comment>
<name>A0ACC0V889_9HYPO</name>
<evidence type="ECO:0000313" key="1">
    <source>
        <dbReference type="EMBL" id="KAI9901982.1"/>
    </source>
</evidence>
<organism evidence="1 2">
    <name type="scientific">Trichothecium roseum</name>
    <dbReference type="NCBI Taxonomy" id="47278"/>
    <lineage>
        <taxon>Eukaryota</taxon>
        <taxon>Fungi</taxon>
        <taxon>Dikarya</taxon>
        <taxon>Ascomycota</taxon>
        <taxon>Pezizomycotina</taxon>
        <taxon>Sordariomycetes</taxon>
        <taxon>Hypocreomycetidae</taxon>
        <taxon>Hypocreales</taxon>
        <taxon>Hypocreales incertae sedis</taxon>
        <taxon>Trichothecium</taxon>
    </lineage>
</organism>
<sequence length="154" mass="16171">MDDSQTTLPPEAVAFAGRMYDAARQGDVAVFWQALPAGLPPNMTNEKGDTLLMLAAYHGHAELVGVLIQHGADPNRVNDRGQSPLAGAVFKKEDAVIEALLEGGADPDHGSPSAMACVDMFKQEDVWKARFEAAPGRGKGKAQSPAAASGNPFT</sequence>
<keyword evidence="2" id="KW-1185">Reference proteome</keyword>
<dbReference type="EMBL" id="CM047942">
    <property type="protein sequence ID" value="KAI9901982.1"/>
    <property type="molecule type" value="Genomic_DNA"/>
</dbReference>
<dbReference type="Proteomes" id="UP001163324">
    <property type="component" value="Chromosome 3"/>
</dbReference>